<name>A0ABN2SRY4_9PSEU</name>
<proteinExistence type="predicted"/>
<evidence type="ECO:0000313" key="2">
    <source>
        <dbReference type="Proteomes" id="UP001501116"/>
    </source>
</evidence>
<dbReference type="Proteomes" id="UP001501116">
    <property type="component" value="Unassembled WGS sequence"/>
</dbReference>
<accession>A0ABN2SRY4</accession>
<organism evidence="1 2">
    <name type="scientific">Amycolatopsis minnesotensis</name>
    <dbReference type="NCBI Taxonomy" id="337894"/>
    <lineage>
        <taxon>Bacteria</taxon>
        <taxon>Bacillati</taxon>
        <taxon>Actinomycetota</taxon>
        <taxon>Actinomycetes</taxon>
        <taxon>Pseudonocardiales</taxon>
        <taxon>Pseudonocardiaceae</taxon>
        <taxon>Amycolatopsis</taxon>
    </lineage>
</organism>
<dbReference type="RefSeq" id="WP_344431346.1">
    <property type="nucleotide sequence ID" value="NZ_BAAANN010000060.1"/>
</dbReference>
<keyword evidence="2" id="KW-1185">Reference proteome</keyword>
<comment type="caution">
    <text evidence="1">The sequence shown here is derived from an EMBL/GenBank/DDBJ whole genome shotgun (WGS) entry which is preliminary data.</text>
</comment>
<reference evidence="1 2" key="1">
    <citation type="journal article" date="2019" name="Int. J. Syst. Evol. Microbiol.">
        <title>The Global Catalogue of Microorganisms (GCM) 10K type strain sequencing project: providing services to taxonomists for standard genome sequencing and annotation.</title>
        <authorList>
            <consortium name="The Broad Institute Genomics Platform"/>
            <consortium name="The Broad Institute Genome Sequencing Center for Infectious Disease"/>
            <person name="Wu L."/>
            <person name="Ma J."/>
        </authorList>
    </citation>
    <scope>NUCLEOTIDE SEQUENCE [LARGE SCALE GENOMIC DNA]</scope>
    <source>
        <strain evidence="1 2">JCM 14545</strain>
    </source>
</reference>
<protein>
    <submittedName>
        <fullName evidence="1">Uncharacterized protein</fullName>
    </submittedName>
</protein>
<dbReference type="EMBL" id="BAAANN010000060">
    <property type="protein sequence ID" value="GAA1991544.1"/>
    <property type="molecule type" value="Genomic_DNA"/>
</dbReference>
<evidence type="ECO:0000313" key="1">
    <source>
        <dbReference type="EMBL" id="GAA1991544.1"/>
    </source>
</evidence>
<sequence length="81" mass="7980">MIPKTGATGGAVVVWSGSRSAARTVAEQSEMDGETAIPSGGAAAELCVQAGSPTAMASAQSTAAIVATALFTGEEARTRPR</sequence>
<gene>
    <name evidence="1" type="ORF">GCM10009754_82730</name>
</gene>